<dbReference type="InterPro" id="IPR001478">
    <property type="entry name" value="PDZ"/>
</dbReference>
<dbReference type="Gene3D" id="2.30.42.10">
    <property type="match status" value="1"/>
</dbReference>
<dbReference type="SMART" id="SM00228">
    <property type="entry name" value="PDZ"/>
    <property type="match status" value="1"/>
</dbReference>
<dbReference type="InterPro" id="IPR055108">
    <property type="entry name" value="Syntrophin_4th"/>
</dbReference>
<evidence type="ECO:0000313" key="8">
    <source>
        <dbReference type="Proteomes" id="UP000663834"/>
    </source>
</evidence>
<organism evidence="7 8">
    <name type="scientific">Rotaria magnacalcarata</name>
    <dbReference type="NCBI Taxonomy" id="392030"/>
    <lineage>
        <taxon>Eukaryota</taxon>
        <taxon>Metazoa</taxon>
        <taxon>Spiralia</taxon>
        <taxon>Gnathifera</taxon>
        <taxon>Rotifera</taxon>
        <taxon>Eurotatoria</taxon>
        <taxon>Bdelloidea</taxon>
        <taxon>Philodinida</taxon>
        <taxon>Philodinidae</taxon>
        <taxon>Rotaria</taxon>
    </lineage>
</organism>
<dbReference type="Proteomes" id="UP000663855">
    <property type="component" value="Unassembled WGS sequence"/>
</dbReference>
<dbReference type="EMBL" id="CAJNOW010006780">
    <property type="protein sequence ID" value="CAF1496943.1"/>
    <property type="molecule type" value="Genomic_DNA"/>
</dbReference>
<protein>
    <recommendedName>
        <fullName evidence="5">PDZ domain-containing protein</fullName>
    </recommendedName>
</protein>
<evidence type="ECO:0000259" key="5">
    <source>
        <dbReference type="PROSITE" id="PS50106"/>
    </source>
</evidence>
<keyword evidence="3" id="KW-0963">Cytoplasm</keyword>
<name>A0A815SR60_9BILA</name>
<comment type="caution">
    <text evidence="7">The sequence shown here is derived from an EMBL/GenBank/DDBJ whole genome shotgun (WGS) entry which is preliminary data.</text>
</comment>
<evidence type="ECO:0000256" key="2">
    <source>
        <dbReference type="ARBA" id="ARBA00010798"/>
    </source>
</evidence>
<dbReference type="EMBL" id="CAJNOV010002962">
    <property type="protein sequence ID" value="CAF1123662.1"/>
    <property type="molecule type" value="Genomic_DNA"/>
</dbReference>
<gene>
    <name evidence="6" type="ORF">CJN711_LOCUS8198</name>
    <name evidence="7" type="ORF">KQP761_LOCUS14412</name>
</gene>
<dbReference type="PANTHER" id="PTHR10554">
    <property type="entry name" value="SYNTROPHIN"/>
    <property type="match status" value="1"/>
</dbReference>
<dbReference type="GO" id="GO:0005856">
    <property type="term" value="C:cytoskeleton"/>
    <property type="evidence" value="ECO:0007669"/>
    <property type="project" value="UniProtKB-SubCell"/>
</dbReference>
<dbReference type="OrthoDB" id="9975356at2759"/>
<evidence type="ECO:0000313" key="7">
    <source>
        <dbReference type="EMBL" id="CAF1496943.1"/>
    </source>
</evidence>
<dbReference type="Proteomes" id="UP000663834">
    <property type="component" value="Unassembled WGS sequence"/>
</dbReference>
<feature type="domain" description="PDZ" evidence="5">
    <location>
        <begin position="64"/>
        <end position="134"/>
    </location>
</feature>
<keyword evidence="4" id="KW-0206">Cytoskeleton</keyword>
<dbReference type="PROSITE" id="PS50106">
    <property type="entry name" value="PDZ"/>
    <property type="match status" value="1"/>
</dbReference>
<dbReference type="PANTHER" id="PTHR10554:SF1">
    <property type="entry name" value="FI16515P1"/>
    <property type="match status" value="1"/>
</dbReference>
<evidence type="ECO:0000256" key="1">
    <source>
        <dbReference type="ARBA" id="ARBA00004245"/>
    </source>
</evidence>
<dbReference type="SUPFAM" id="SSF50729">
    <property type="entry name" value="PH domain-like"/>
    <property type="match status" value="1"/>
</dbReference>
<proteinExistence type="inferred from homology"/>
<evidence type="ECO:0000256" key="3">
    <source>
        <dbReference type="ARBA" id="ARBA00022490"/>
    </source>
</evidence>
<dbReference type="Pfam" id="PF00595">
    <property type="entry name" value="PDZ"/>
    <property type="match status" value="1"/>
</dbReference>
<comment type="similarity">
    <text evidence="2">Belongs to the syntrophin family.</text>
</comment>
<evidence type="ECO:0000313" key="6">
    <source>
        <dbReference type="EMBL" id="CAF1123662.1"/>
    </source>
</evidence>
<reference evidence="7" key="1">
    <citation type="submission" date="2021-02" db="EMBL/GenBank/DDBJ databases">
        <authorList>
            <person name="Nowell W R."/>
        </authorList>
    </citation>
    <scope>NUCLEOTIDE SEQUENCE</scope>
</reference>
<dbReference type="InterPro" id="IPR036034">
    <property type="entry name" value="PDZ_sf"/>
</dbReference>
<dbReference type="InterPro" id="IPR015482">
    <property type="entry name" value="Syntrophin"/>
</dbReference>
<accession>A0A815SR60</accession>
<comment type="subcellular location">
    <subcellularLocation>
        <location evidence="1">Cytoplasm</location>
        <location evidence="1">Cytoskeleton</location>
    </subcellularLocation>
</comment>
<dbReference type="GO" id="GO:0016010">
    <property type="term" value="C:dystrophin-associated glycoprotein complex"/>
    <property type="evidence" value="ECO:0007669"/>
    <property type="project" value="TreeGrafter"/>
</dbReference>
<sequence>MHDRHQSYPIEVLFEDHVTLSDGRSKPHLVLLQLTSETLIIRRLKITQVSSINNKQVQTIIPRNVTLKRHPTTHSFGFSIKGGSDTGFPVIISRVVYTNAHLLHVGDAILSINSENISTLTHDEVIQKLRDTSGDQVNLIVKYMNDMAPYLSSASATARSSFSSLIPMTQTSYTLPTSHSVRLRRQQNRMSAEYPSRYHRPGKQEQRLSLMLSDQRKDTDEYELLSRLLLCENENERCRHQLDTFAKEQQQQTDSITTLVDEDDEDNSTVDYVSVHEYSLLYAYVTQYITGTDKLRTNSFQLHTLDGSQSGIIIIDTSAQQHLWISRINTIIHNLSARTITELNQSLLSSEQVLYATWIHERVININQNRLPEWKPVFIVMKGSDLYIFDDNKPPPICSYDFICCSRIYPIVEILIEVTPSKYLHDDRQYCFTLTVSNDLIAKCRYFNFETKNGLDEFLSNWQRSLYMSVYSVKNRAFGCMYQGQICRLVIDINNGFEMYNNETNVMLWSFTFEQLQSSSDNGRDKIYFEFKRSSLPNENESTIKIEVQCQHLRILIHVINAFLTIKLIGKRDNTID</sequence>
<dbReference type="AlphaFoldDB" id="A0A815SR60"/>
<evidence type="ECO:0000256" key="4">
    <source>
        <dbReference type="ARBA" id="ARBA00023212"/>
    </source>
</evidence>
<dbReference type="SUPFAM" id="SSF50156">
    <property type="entry name" value="PDZ domain-like"/>
    <property type="match status" value="1"/>
</dbReference>
<dbReference type="GO" id="GO:0005198">
    <property type="term" value="F:structural molecule activity"/>
    <property type="evidence" value="ECO:0007669"/>
    <property type="project" value="InterPro"/>
</dbReference>
<dbReference type="Pfam" id="PF23012">
    <property type="entry name" value="Syntrophin_4th"/>
    <property type="match status" value="1"/>
</dbReference>